<dbReference type="Proteomes" id="UP000010364">
    <property type="component" value="Segment"/>
</dbReference>
<evidence type="ECO:0000313" key="2">
    <source>
        <dbReference type="EMBL" id="AGB62729.1"/>
    </source>
</evidence>
<proteinExistence type="predicted"/>
<feature type="transmembrane region" description="Helical" evidence="1">
    <location>
        <begin position="63"/>
        <end position="87"/>
    </location>
</feature>
<name>L0L8H9_9CAUD</name>
<protein>
    <submittedName>
        <fullName evidence="2">Uncharacterized protein</fullName>
    </submittedName>
</protein>
<keyword evidence="1" id="KW-0472">Membrane</keyword>
<dbReference type="EMBL" id="JX238501">
    <property type="protein sequence ID" value="AGB62729.1"/>
    <property type="molecule type" value="Genomic_DNA"/>
</dbReference>
<feature type="transmembrane region" description="Helical" evidence="1">
    <location>
        <begin position="22"/>
        <end position="42"/>
    </location>
</feature>
<evidence type="ECO:0000313" key="3">
    <source>
        <dbReference type="Proteomes" id="UP000010364"/>
    </source>
</evidence>
<keyword evidence="3" id="KW-1185">Reference proteome</keyword>
<evidence type="ECO:0000256" key="1">
    <source>
        <dbReference type="SAM" id="Phobius"/>
    </source>
</evidence>
<dbReference type="RefSeq" id="YP_007349322.1">
    <property type="nucleotide sequence ID" value="NC_020081.2"/>
</dbReference>
<organism evidence="2 3">
    <name type="scientific">Bacillus phage phiAGATE</name>
    <dbReference type="NCBI Taxonomy" id="1204533"/>
    <lineage>
        <taxon>Viruses</taxon>
        <taxon>Duplodnaviria</taxon>
        <taxon>Heunggongvirae</taxon>
        <taxon>Uroviricota</taxon>
        <taxon>Caudoviricetes</taxon>
        <taxon>Herelleviridae</taxon>
        <taxon>Bastillevirinae</taxon>
        <taxon>Agatevirus</taxon>
        <taxon>Agatevirus agate</taxon>
    </lineage>
</organism>
<reference evidence="2" key="1">
    <citation type="submission" date="2013-11" db="EMBL/GenBank/DDBJ databases">
        <title>Discovery of phiAGATE novel phage infecting Bacillus pumilus leads to new insights in phylogeny of subfamily Spounavirinae.</title>
        <authorList>
            <person name="Barylski J."/>
            <person name="Nowicki G."/>
            <person name="Gozdzicka-Jozefiak A."/>
        </authorList>
    </citation>
    <scope>NUCLEOTIDE SEQUENCE [LARGE SCALE GENOMIC DNA]</scope>
</reference>
<dbReference type="KEGG" id="vg:14516128"/>
<dbReference type="InterPro" id="IPR055843">
    <property type="entry name" value="DUF7420"/>
</dbReference>
<dbReference type="GeneID" id="14516128"/>
<dbReference type="Pfam" id="PF24195">
    <property type="entry name" value="DUF7420"/>
    <property type="match status" value="1"/>
</dbReference>
<dbReference type="OrthoDB" id="28199at10239"/>
<feature type="transmembrane region" description="Helical" evidence="1">
    <location>
        <begin position="99"/>
        <end position="125"/>
    </location>
</feature>
<keyword evidence="1" id="KW-0812">Transmembrane</keyword>
<accession>L0L8H9</accession>
<keyword evidence="1" id="KW-1133">Transmembrane helix</keyword>
<sequence length="148" mass="16363">MIRTVKLTKEGTSLSFIYRRKVMNGLLVLQTVLYTILGIMVISQVIGGVKTIRDKRSAGQDPLIVSFFVGVLFVAVVGFLFATGLVHLPFVVIGVPLNFLTTALATVLFTVVMDIITYLVIWAVYSVSTFKDRKSAKSELQEKLKGMM</sequence>